<proteinExistence type="predicted"/>
<dbReference type="Proteomes" id="UP001229251">
    <property type="component" value="Unassembled WGS sequence"/>
</dbReference>
<keyword evidence="1" id="KW-0812">Transmembrane</keyword>
<evidence type="ECO:0000313" key="2">
    <source>
        <dbReference type="EMBL" id="MDK7186975.1"/>
    </source>
</evidence>
<accession>A0AAJ1Q5M1</accession>
<dbReference type="EMBL" id="JASOOE010000004">
    <property type="protein sequence ID" value="MDK7186975.1"/>
    <property type="molecule type" value="Genomic_DNA"/>
</dbReference>
<feature type="transmembrane region" description="Helical" evidence="1">
    <location>
        <begin position="58"/>
        <end position="76"/>
    </location>
</feature>
<dbReference type="RefSeq" id="WP_070608817.1">
    <property type="nucleotide sequence ID" value="NZ_JASOOE010000004.1"/>
</dbReference>
<keyword evidence="1" id="KW-1133">Transmembrane helix</keyword>
<keyword evidence="1" id="KW-0472">Membrane</keyword>
<reference evidence="2" key="1">
    <citation type="submission" date="2023-05" db="EMBL/GenBank/DDBJ databases">
        <title>Cataloging the Phylogenetic Diversity of Human Bladder Bacteria.</title>
        <authorList>
            <person name="Du J."/>
        </authorList>
    </citation>
    <scope>NUCLEOTIDE SEQUENCE</scope>
    <source>
        <strain evidence="2">UMB1231</strain>
    </source>
</reference>
<name>A0AAJ1Q5M1_9LACT</name>
<feature type="transmembrane region" description="Helical" evidence="1">
    <location>
        <begin position="158"/>
        <end position="178"/>
    </location>
</feature>
<feature type="transmembrane region" description="Helical" evidence="1">
    <location>
        <begin position="21"/>
        <end position="38"/>
    </location>
</feature>
<feature type="transmembrane region" description="Helical" evidence="1">
    <location>
        <begin position="198"/>
        <end position="216"/>
    </location>
</feature>
<feature type="transmembrane region" description="Helical" evidence="1">
    <location>
        <begin position="134"/>
        <end position="151"/>
    </location>
</feature>
<organism evidence="2 3">
    <name type="scientific">Facklamia hominis</name>
    <dbReference type="NCBI Taxonomy" id="178214"/>
    <lineage>
        <taxon>Bacteria</taxon>
        <taxon>Bacillati</taxon>
        <taxon>Bacillota</taxon>
        <taxon>Bacilli</taxon>
        <taxon>Lactobacillales</taxon>
        <taxon>Aerococcaceae</taxon>
        <taxon>Facklamia</taxon>
    </lineage>
</organism>
<sequence length="228" mass="27104">MKGTLIFLRQELYQLFRLRHIIVIMILLFVMNWLAFCLENDSSWGFFSIVDPERLMNNNHWLFLYIFPLILSFNWFGQVIAQQSVWVYIRIRQPRLLWILVILAMVVYIMLYVGILIVLSLFWQQAYELPLGELVYLGVNLFLTMMGMLLMETLCYCLGLGYLGLGLDLAVLVFSFYTRPEWKWAMPQPYTEEGWRMVLFRGGILLILLILSYLVFTRLSRVRRANET</sequence>
<feature type="transmembrane region" description="Helical" evidence="1">
    <location>
        <begin position="96"/>
        <end position="122"/>
    </location>
</feature>
<gene>
    <name evidence="2" type="ORF">QP433_03175</name>
</gene>
<evidence type="ECO:0000313" key="3">
    <source>
        <dbReference type="Proteomes" id="UP001229251"/>
    </source>
</evidence>
<dbReference type="AlphaFoldDB" id="A0AAJ1Q5M1"/>
<evidence type="ECO:0000256" key="1">
    <source>
        <dbReference type="SAM" id="Phobius"/>
    </source>
</evidence>
<protein>
    <submittedName>
        <fullName evidence="2">Uncharacterized protein</fullName>
    </submittedName>
</protein>
<comment type="caution">
    <text evidence="2">The sequence shown here is derived from an EMBL/GenBank/DDBJ whole genome shotgun (WGS) entry which is preliminary data.</text>
</comment>